<keyword evidence="1" id="KW-0732">Signal</keyword>
<organism evidence="2 3">
    <name type="scientific">Dyadobacter sandarakinus</name>
    <dbReference type="NCBI Taxonomy" id="2747268"/>
    <lineage>
        <taxon>Bacteria</taxon>
        <taxon>Pseudomonadati</taxon>
        <taxon>Bacteroidota</taxon>
        <taxon>Cytophagia</taxon>
        <taxon>Cytophagales</taxon>
        <taxon>Spirosomataceae</taxon>
        <taxon>Dyadobacter</taxon>
    </lineage>
</organism>
<evidence type="ECO:0000256" key="1">
    <source>
        <dbReference type="SAM" id="SignalP"/>
    </source>
</evidence>
<feature type="signal peptide" evidence="1">
    <location>
        <begin position="1"/>
        <end position="26"/>
    </location>
</feature>
<accession>A0ABX7I3J8</accession>
<dbReference type="EMBL" id="CP056775">
    <property type="protein sequence ID" value="QRR00404.1"/>
    <property type="molecule type" value="Genomic_DNA"/>
</dbReference>
<dbReference type="RefSeq" id="WP_204661428.1">
    <property type="nucleotide sequence ID" value="NZ_CP056775.1"/>
</dbReference>
<dbReference type="Proteomes" id="UP000612680">
    <property type="component" value="Chromosome"/>
</dbReference>
<proteinExistence type="predicted"/>
<gene>
    <name evidence="2" type="ORF">HWI92_05520</name>
</gene>
<protein>
    <submittedName>
        <fullName evidence="2">Uncharacterized protein</fullName>
    </submittedName>
</protein>
<evidence type="ECO:0000313" key="3">
    <source>
        <dbReference type="Proteomes" id="UP000612680"/>
    </source>
</evidence>
<name>A0ABX7I3J8_9BACT</name>
<evidence type="ECO:0000313" key="2">
    <source>
        <dbReference type="EMBL" id="QRR00404.1"/>
    </source>
</evidence>
<dbReference type="PROSITE" id="PS51257">
    <property type="entry name" value="PROKAR_LIPOPROTEIN"/>
    <property type="match status" value="1"/>
</dbReference>
<reference evidence="2 3" key="1">
    <citation type="submission" date="2020-06" db="EMBL/GenBank/DDBJ databases">
        <title>Dyadobacter sandarakinus sp. nov., isolated from the soil of the Arctic Yellow River Station.</title>
        <authorList>
            <person name="Zhang Y."/>
            <person name="Peng F."/>
        </authorList>
    </citation>
    <scope>NUCLEOTIDE SEQUENCE [LARGE SCALE GENOMIC DNA]</scope>
    <source>
        <strain evidence="2 3">Q3-56</strain>
    </source>
</reference>
<sequence>MKKQSYTAYMLCVALMAMLFACDQNARKMEVPTYLQDVENIVGVTNGFHVRHNDVDISTITVAGNKALHLAFHDQLLRPYAADIFLENDALEKVGLESGKYEIVFLKSVLIVNDPVAHRKVHFIVNNQDLAPVRKAIPAAYLEGNGFNAIGIAVYGDHKASRLAGDGSSDLKDDCATSGGTGSVQCSNACCSITCSSGYYASCGKSCNCSRNP</sequence>
<keyword evidence="3" id="KW-1185">Reference proteome</keyword>
<feature type="chain" id="PRO_5046877479" evidence="1">
    <location>
        <begin position="27"/>
        <end position="213"/>
    </location>
</feature>